<reference evidence="3 4" key="1">
    <citation type="journal article" date="2019" name="Nat. Ecol. Evol.">
        <title>Megaphylogeny resolves global patterns of mushroom evolution.</title>
        <authorList>
            <person name="Varga T."/>
            <person name="Krizsan K."/>
            <person name="Foldi C."/>
            <person name="Dima B."/>
            <person name="Sanchez-Garcia M."/>
            <person name="Sanchez-Ramirez S."/>
            <person name="Szollosi G.J."/>
            <person name="Szarkandi J.G."/>
            <person name="Papp V."/>
            <person name="Albert L."/>
            <person name="Andreopoulos W."/>
            <person name="Angelini C."/>
            <person name="Antonin V."/>
            <person name="Barry K.W."/>
            <person name="Bougher N.L."/>
            <person name="Buchanan P."/>
            <person name="Buyck B."/>
            <person name="Bense V."/>
            <person name="Catcheside P."/>
            <person name="Chovatia M."/>
            <person name="Cooper J."/>
            <person name="Damon W."/>
            <person name="Desjardin D."/>
            <person name="Finy P."/>
            <person name="Geml J."/>
            <person name="Haridas S."/>
            <person name="Hughes K."/>
            <person name="Justo A."/>
            <person name="Karasinski D."/>
            <person name="Kautmanova I."/>
            <person name="Kiss B."/>
            <person name="Kocsube S."/>
            <person name="Kotiranta H."/>
            <person name="LaButti K.M."/>
            <person name="Lechner B.E."/>
            <person name="Liimatainen K."/>
            <person name="Lipzen A."/>
            <person name="Lukacs Z."/>
            <person name="Mihaltcheva S."/>
            <person name="Morgado L.N."/>
            <person name="Niskanen T."/>
            <person name="Noordeloos M.E."/>
            <person name="Ohm R.A."/>
            <person name="Ortiz-Santana B."/>
            <person name="Ovrebo C."/>
            <person name="Racz N."/>
            <person name="Riley R."/>
            <person name="Savchenko A."/>
            <person name="Shiryaev A."/>
            <person name="Soop K."/>
            <person name="Spirin V."/>
            <person name="Szebenyi C."/>
            <person name="Tomsovsky M."/>
            <person name="Tulloss R.E."/>
            <person name="Uehling J."/>
            <person name="Grigoriev I.V."/>
            <person name="Vagvolgyi C."/>
            <person name="Papp T."/>
            <person name="Martin F.M."/>
            <person name="Miettinen O."/>
            <person name="Hibbett D.S."/>
            <person name="Nagy L.G."/>
        </authorList>
    </citation>
    <scope>NUCLEOTIDE SEQUENCE [LARGE SCALE GENOMIC DNA]</scope>
    <source>
        <strain evidence="3 4">FP101781</strain>
    </source>
</reference>
<evidence type="ECO:0000313" key="3">
    <source>
        <dbReference type="EMBL" id="TEB31991.1"/>
    </source>
</evidence>
<feature type="non-terminal residue" evidence="3">
    <location>
        <position position="332"/>
    </location>
</feature>
<dbReference type="EMBL" id="QPFP01000017">
    <property type="protein sequence ID" value="TEB31991.1"/>
    <property type="molecule type" value="Genomic_DNA"/>
</dbReference>
<feature type="region of interest" description="Disordered" evidence="1">
    <location>
        <begin position="81"/>
        <end position="103"/>
    </location>
</feature>
<dbReference type="OrthoDB" id="3052670at2759"/>
<evidence type="ECO:0000313" key="4">
    <source>
        <dbReference type="Proteomes" id="UP000298030"/>
    </source>
</evidence>
<proteinExistence type="predicted"/>
<dbReference type="Proteomes" id="UP000298030">
    <property type="component" value="Unassembled WGS sequence"/>
</dbReference>
<feature type="compositionally biased region" description="Basic and acidic residues" evidence="1">
    <location>
        <begin position="92"/>
        <end position="103"/>
    </location>
</feature>
<sequence>MATMNTRQIRRRRQASYSRLPLTLLHQWELVHMLALLDRIGRTAKFNRWRCPDAQTLFLRREAGHPYKDVVDTAITSLASINPPTPTRAHTHTVDVDPDEHGPARHNGDHDVLSDNMPSCPPPINLEAPSQLTVQHFFAGASNFTLGQFNLNYGMDPADGQRVQLLGNGVTITDALGVKMVLPPSIMRQFSGVHDLMLKHFNGRLGEERVVGRKSCIVTEHDGTLVTRQHWDRILDSGEGLVMCMIVKKPWMRTWNKSVWDTCPQCGKTRLGVFKSDGWLVCRRCNKRFGTLTMRFYMDRNPPLHDSMIGCFRHVWKLPVQRSRAVREEETR</sequence>
<dbReference type="AlphaFoldDB" id="A0A4Y7TDB0"/>
<keyword evidence="4" id="KW-1185">Reference proteome</keyword>
<dbReference type="Pfam" id="PF22893">
    <property type="entry name" value="ULD_2"/>
    <property type="match status" value="1"/>
</dbReference>
<name>A0A4Y7TDB0_COPMI</name>
<accession>A0A4Y7TDB0</accession>
<organism evidence="3 4">
    <name type="scientific">Coprinellus micaceus</name>
    <name type="common">Glistening ink-cap mushroom</name>
    <name type="synonym">Coprinus micaceus</name>
    <dbReference type="NCBI Taxonomy" id="71717"/>
    <lineage>
        <taxon>Eukaryota</taxon>
        <taxon>Fungi</taxon>
        <taxon>Dikarya</taxon>
        <taxon>Basidiomycota</taxon>
        <taxon>Agaricomycotina</taxon>
        <taxon>Agaricomycetes</taxon>
        <taxon>Agaricomycetidae</taxon>
        <taxon>Agaricales</taxon>
        <taxon>Agaricineae</taxon>
        <taxon>Psathyrellaceae</taxon>
        <taxon>Coprinellus</taxon>
    </lineage>
</organism>
<dbReference type="STRING" id="71717.A0A4Y7TDB0"/>
<protein>
    <recommendedName>
        <fullName evidence="2">Ubiquitin-like domain-containing protein</fullName>
    </recommendedName>
</protein>
<evidence type="ECO:0000256" key="1">
    <source>
        <dbReference type="SAM" id="MobiDB-lite"/>
    </source>
</evidence>
<gene>
    <name evidence="3" type="ORF">FA13DRAFT_1732273</name>
</gene>
<evidence type="ECO:0000259" key="2">
    <source>
        <dbReference type="Pfam" id="PF22893"/>
    </source>
</evidence>
<comment type="caution">
    <text evidence="3">The sequence shown here is derived from an EMBL/GenBank/DDBJ whole genome shotgun (WGS) entry which is preliminary data.</text>
</comment>
<feature type="domain" description="Ubiquitin-like" evidence="2">
    <location>
        <begin position="168"/>
        <end position="248"/>
    </location>
</feature>
<dbReference type="InterPro" id="IPR054464">
    <property type="entry name" value="ULD_fung"/>
</dbReference>